<dbReference type="PROSITE" id="PS00941">
    <property type="entry name" value="CARBOXYLESTERASE_B_2"/>
    <property type="match status" value="1"/>
</dbReference>
<dbReference type="PANTHER" id="PTHR43142">
    <property type="entry name" value="CARBOXYLIC ESTER HYDROLASE"/>
    <property type="match status" value="1"/>
</dbReference>
<gene>
    <name evidence="6" type="ORF">RR48_06523</name>
</gene>
<dbReference type="Proteomes" id="UP000053240">
    <property type="component" value="Unassembled WGS sequence"/>
</dbReference>
<dbReference type="InterPro" id="IPR029058">
    <property type="entry name" value="AB_hydrolase_fold"/>
</dbReference>
<keyword evidence="4" id="KW-0325">Glycoprotein</keyword>
<feature type="domain" description="Carboxylesterase type B" evidence="5">
    <location>
        <begin position="31"/>
        <end position="527"/>
    </location>
</feature>
<dbReference type="Gene3D" id="3.40.50.1820">
    <property type="entry name" value="alpha/beta hydrolase"/>
    <property type="match status" value="1"/>
</dbReference>
<dbReference type="InterPro" id="IPR002018">
    <property type="entry name" value="CarbesteraseB"/>
</dbReference>
<keyword evidence="3" id="KW-0378">Hydrolase</keyword>
<proteinExistence type="inferred from homology"/>
<keyword evidence="2" id="KW-0719">Serine esterase</keyword>
<evidence type="ECO:0000313" key="6">
    <source>
        <dbReference type="EMBL" id="KPJ19663.1"/>
    </source>
</evidence>
<dbReference type="PANTHER" id="PTHR43142:SF1">
    <property type="entry name" value="CARBOXYLIC ESTER HYDROLASE"/>
    <property type="match status" value="1"/>
</dbReference>
<comment type="similarity">
    <text evidence="1">Belongs to the type-B carboxylesterase/lipase family.</text>
</comment>
<evidence type="ECO:0000256" key="4">
    <source>
        <dbReference type="ARBA" id="ARBA00023180"/>
    </source>
</evidence>
<evidence type="ECO:0000313" key="7">
    <source>
        <dbReference type="Proteomes" id="UP000053240"/>
    </source>
</evidence>
<evidence type="ECO:0000256" key="2">
    <source>
        <dbReference type="ARBA" id="ARBA00022487"/>
    </source>
</evidence>
<organism evidence="6 7">
    <name type="scientific">Papilio machaon</name>
    <name type="common">Old World swallowtail butterfly</name>
    <dbReference type="NCBI Taxonomy" id="76193"/>
    <lineage>
        <taxon>Eukaryota</taxon>
        <taxon>Metazoa</taxon>
        <taxon>Ecdysozoa</taxon>
        <taxon>Arthropoda</taxon>
        <taxon>Hexapoda</taxon>
        <taxon>Insecta</taxon>
        <taxon>Pterygota</taxon>
        <taxon>Neoptera</taxon>
        <taxon>Endopterygota</taxon>
        <taxon>Lepidoptera</taxon>
        <taxon>Glossata</taxon>
        <taxon>Ditrysia</taxon>
        <taxon>Papilionoidea</taxon>
        <taxon>Papilionidae</taxon>
        <taxon>Papilioninae</taxon>
        <taxon>Papilio</taxon>
    </lineage>
</organism>
<name>A0A194RP89_PAPMA</name>
<dbReference type="AlphaFoldDB" id="A0A194RP89"/>
<evidence type="ECO:0000256" key="1">
    <source>
        <dbReference type="ARBA" id="ARBA00005964"/>
    </source>
</evidence>
<dbReference type="GO" id="GO:0052689">
    <property type="term" value="F:carboxylic ester hydrolase activity"/>
    <property type="evidence" value="ECO:0007669"/>
    <property type="project" value="UniProtKB-KW"/>
</dbReference>
<accession>A0A194RP89</accession>
<evidence type="ECO:0000259" key="5">
    <source>
        <dbReference type="Pfam" id="PF00135"/>
    </source>
</evidence>
<reference evidence="6 7" key="1">
    <citation type="journal article" date="2015" name="Nat. Commun.">
        <title>Outbred genome sequencing and CRISPR/Cas9 gene editing in butterflies.</title>
        <authorList>
            <person name="Li X."/>
            <person name="Fan D."/>
            <person name="Zhang W."/>
            <person name="Liu G."/>
            <person name="Zhang L."/>
            <person name="Zhao L."/>
            <person name="Fang X."/>
            <person name="Chen L."/>
            <person name="Dong Y."/>
            <person name="Chen Y."/>
            <person name="Ding Y."/>
            <person name="Zhao R."/>
            <person name="Feng M."/>
            <person name="Zhu Y."/>
            <person name="Feng Y."/>
            <person name="Jiang X."/>
            <person name="Zhu D."/>
            <person name="Xiang H."/>
            <person name="Feng X."/>
            <person name="Li S."/>
            <person name="Wang J."/>
            <person name="Zhang G."/>
            <person name="Kronforst M.R."/>
            <person name="Wang W."/>
        </authorList>
    </citation>
    <scope>NUCLEOTIDE SEQUENCE [LARGE SCALE GENOMIC DNA]</scope>
    <source>
        <strain evidence="6">Ya'a_city_454_Pm</strain>
        <tissue evidence="6">Whole body</tissue>
    </source>
</reference>
<evidence type="ECO:0000256" key="3">
    <source>
        <dbReference type="ARBA" id="ARBA00022801"/>
    </source>
</evidence>
<sequence>MAADIIQIHALTRANFISQYHRQSIQNMSCRVTVEQGTLEGKVCTTYYGKKYYSFEGIPYAKPPVGKLRFRCPQEPEKWTGVRDATKPGNKCAQINPYSPKALIGSEDCLYLNVYTPSLPAEKLNKLPVMFFVHGGRFLVGYGDYYQPDYILKHDVILVTINYRLNIFGFLCLHTPEVPGNAGMKDSVMALKWVKNNIKHFNGDENNITACGESAGSAIITFYLTSKMTSGLCHKIISQSGNLLSDLVMVEEDPVQKARHIAKLLGQELTDTRSLYEFLMNAPVEDLIFAMISAEVDRPSYVINANLLPVVEKQFEGIERFIDEYAIVSIRENRINRMPILTTLNSHEGALFLSRNDKGDIEFQTNLQYFIPRFTCIKYDTPRSVKFAKSLNEFYFKGKGIYKEAYLDLVSDAYFARDTVMFMEHMSKYIEDIYFCYFSYAGNMNTSLMKKLGLSGATHGDLIQYLFYRKSKADKCTERDQKIVDFLTEAWCNFAKNGKPTWKKQPVQWLPYDEKNKYTLHVDDEIKLVFNPNWERYCLWNKLMGERCKL</sequence>
<dbReference type="EMBL" id="KQ459875">
    <property type="protein sequence ID" value="KPJ19663.1"/>
    <property type="molecule type" value="Genomic_DNA"/>
</dbReference>
<dbReference type="SUPFAM" id="SSF53474">
    <property type="entry name" value="alpha/beta-Hydrolases"/>
    <property type="match status" value="1"/>
</dbReference>
<keyword evidence="7" id="KW-1185">Reference proteome</keyword>
<protein>
    <submittedName>
        <fullName evidence="6">Esterase FE4</fullName>
    </submittedName>
</protein>
<dbReference type="InterPro" id="IPR019819">
    <property type="entry name" value="Carboxylesterase_B_CS"/>
</dbReference>
<dbReference type="Pfam" id="PF00135">
    <property type="entry name" value="COesterase"/>
    <property type="match status" value="1"/>
</dbReference>
<dbReference type="InParanoid" id="A0A194RP89"/>